<dbReference type="RefSeq" id="WP_265545740.1">
    <property type="nucleotide sequence ID" value="NZ_CP098740.1"/>
</dbReference>
<name>A0ABY6PYK6_9ACTN</name>
<organism evidence="4 5">
    <name type="scientific">Streptomyces drozdowiczii</name>
    <dbReference type="NCBI Taxonomy" id="202862"/>
    <lineage>
        <taxon>Bacteria</taxon>
        <taxon>Bacillati</taxon>
        <taxon>Actinomycetota</taxon>
        <taxon>Actinomycetes</taxon>
        <taxon>Kitasatosporales</taxon>
        <taxon>Streptomycetaceae</taxon>
        <taxon>Streptomyces</taxon>
    </lineage>
</organism>
<keyword evidence="1" id="KW-0805">Transcription regulation</keyword>
<keyword evidence="2" id="KW-0804">Transcription</keyword>
<dbReference type="SUPFAM" id="SSF55781">
    <property type="entry name" value="GAF domain-like"/>
    <property type="match status" value="1"/>
</dbReference>
<gene>
    <name evidence="4" type="ORF">NEH16_28155</name>
</gene>
<dbReference type="InterPro" id="IPR005471">
    <property type="entry name" value="Tscrpt_reg_IclR_N"/>
</dbReference>
<dbReference type="SMART" id="SM00346">
    <property type="entry name" value="HTH_ICLR"/>
    <property type="match status" value="1"/>
</dbReference>
<dbReference type="Gene3D" id="3.30.450.40">
    <property type="match status" value="2"/>
</dbReference>
<evidence type="ECO:0000256" key="2">
    <source>
        <dbReference type="ARBA" id="ARBA00023163"/>
    </source>
</evidence>
<dbReference type="Proteomes" id="UP001164963">
    <property type="component" value="Chromosome"/>
</dbReference>
<evidence type="ECO:0000313" key="5">
    <source>
        <dbReference type="Proteomes" id="UP001164963"/>
    </source>
</evidence>
<protein>
    <submittedName>
        <fullName evidence="4">Helix-turn-helix domain-containing protein</fullName>
    </submittedName>
</protein>
<sequence length="230" mass="23683">MTPSNDSESGGSQTLERGLALLVELGRHPQGLTTSQLSAATGFHRSIAHRLLVSLHRTGFAARDDSGRYTVGPAVTGLLGGSVPSLRTVAEPVLHRLARRLDATASLVEAVGTAAVTTVVAEPPTDGPLFWYRKGSRDPLDHGSGGLAALASGPPRAAEPPRVQAIRETGYVITHSEVNIGAHGIAAPLPGWPVRAAINVVTSDPDLADRAVPHVLEAAAAIGTPGDHLG</sequence>
<feature type="domain" description="HTH iclR-type" evidence="3">
    <location>
        <begin position="12"/>
        <end position="73"/>
    </location>
</feature>
<dbReference type="InterPro" id="IPR036390">
    <property type="entry name" value="WH_DNA-bd_sf"/>
</dbReference>
<dbReference type="SUPFAM" id="SSF46785">
    <property type="entry name" value="Winged helix' DNA-binding domain"/>
    <property type="match status" value="1"/>
</dbReference>
<dbReference type="EMBL" id="CP098740">
    <property type="protein sequence ID" value="UZK57442.1"/>
    <property type="molecule type" value="Genomic_DNA"/>
</dbReference>
<dbReference type="PROSITE" id="PS51077">
    <property type="entry name" value="HTH_ICLR"/>
    <property type="match status" value="1"/>
</dbReference>
<dbReference type="Gene3D" id="1.10.10.10">
    <property type="entry name" value="Winged helix-like DNA-binding domain superfamily/Winged helix DNA-binding domain"/>
    <property type="match status" value="1"/>
</dbReference>
<evidence type="ECO:0000256" key="1">
    <source>
        <dbReference type="ARBA" id="ARBA00023015"/>
    </source>
</evidence>
<dbReference type="Pfam" id="PF09339">
    <property type="entry name" value="HTH_IclR"/>
    <property type="match status" value="1"/>
</dbReference>
<accession>A0ABY6PYK6</accession>
<dbReference type="InterPro" id="IPR036388">
    <property type="entry name" value="WH-like_DNA-bd_sf"/>
</dbReference>
<keyword evidence="5" id="KW-1185">Reference proteome</keyword>
<evidence type="ECO:0000259" key="3">
    <source>
        <dbReference type="PROSITE" id="PS51077"/>
    </source>
</evidence>
<dbReference type="PANTHER" id="PTHR30136:SF24">
    <property type="entry name" value="HTH-TYPE TRANSCRIPTIONAL REPRESSOR ALLR"/>
    <property type="match status" value="1"/>
</dbReference>
<dbReference type="PANTHER" id="PTHR30136">
    <property type="entry name" value="HELIX-TURN-HELIX TRANSCRIPTIONAL REGULATOR, ICLR FAMILY"/>
    <property type="match status" value="1"/>
</dbReference>
<reference evidence="4" key="1">
    <citation type="journal article" date="2022" name="Front. Microbiol.">
        <title>Mirubactin C rescues the lethal effect of cell wall biosynthesis mutations in Bacillus subtilis.</title>
        <authorList>
            <person name="Kepplinger B."/>
            <person name="Wen X."/>
            <person name="Tyler A.R."/>
            <person name="Kim B.Y."/>
            <person name="Brown J."/>
            <person name="Banks P."/>
            <person name="Dashti Y."/>
            <person name="Mackenzie E.S."/>
            <person name="Wills C."/>
            <person name="Kawai Y."/>
            <person name="Waldron K.J."/>
            <person name="Allenby N.E.E."/>
            <person name="Wu L.J."/>
            <person name="Hall M.J."/>
            <person name="Errington J."/>
        </authorList>
    </citation>
    <scope>NUCLEOTIDE SEQUENCE</scope>
    <source>
        <strain evidence="4">MDA8-470</strain>
    </source>
</reference>
<dbReference type="InterPro" id="IPR029016">
    <property type="entry name" value="GAF-like_dom_sf"/>
</dbReference>
<evidence type="ECO:0000313" key="4">
    <source>
        <dbReference type="EMBL" id="UZK57442.1"/>
    </source>
</evidence>
<dbReference type="InterPro" id="IPR050707">
    <property type="entry name" value="HTH_MetabolicPath_Reg"/>
</dbReference>
<proteinExistence type="predicted"/>